<protein>
    <submittedName>
        <fullName evidence="2">Uncharacterized protein</fullName>
    </submittedName>
</protein>
<dbReference type="EMBL" id="JAODUP010000316">
    <property type="protein sequence ID" value="KAK2152843.1"/>
    <property type="molecule type" value="Genomic_DNA"/>
</dbReference>
<dbReference type="AlphaFoldDB" id="A0AAD9N2A5"/>
<proteinExistence type="predicted"/>
<keyword evidence="3" id="KW-1185">Reference proteome</keyword>
<comment type="caution">
    <text evidence="2">The sequence shown here is derived from an EMBL/GenBank/DDBJ whole genome shotgun (WGS) entry which is preliminary data.</text>
</comment>
<dbReference type="Proteomes" id="UP001208570">
    <property type="component" value="Unassembled WGS sequence"/>
</dbReference>
<evidence type="ECO:0000256" key="1">
    <source>
        <dbReference type="SAM" id="MobiDB-lite"/>
    </source>
</evidence>
<feature type="region of interest" description="Disordered" evidence="1">
    <location>
        <begin position="120"/>
        <end position="272"/>
    </location>
</feature>
<reference evidence="2" key="1">
    <citation type="journal article" date="2023" name="Mol. Biol. Evol.">
        <title>Third-Generation Sequencing Reveals the Adaptive Role of the Epigenome in Three Deep-Sea Polychaetes.</title>
        <authorList>
            <person name="Perez M."/>
            <person name="Aroh O."/>
            <person name="Sun Y."/>
            <person name="Lan Y."/>
            <person name="Juniper S.K."/>
            <person name="Young C.R."/>
            <person name="Angers B."/>
            <person name="Qian P.Y."/>
        </authorList>
    </citation>
    <scope>NUCLEOTIDE SEQUENCE</scope>
    <source>
        <strain evidence="2">P08H-3</strain>
    </source>
</reference>
<organism evidence="2 3">
    <name type="scientific">Paralvinella palmiformis</name>
    <dbReference type="NCBI Taxonomy" id="53620"/>
    <lineage>
        <taxon>Eukaryota</taxon>
        <taxon>Metazoa</taxon>
        <taxon>Spiralia</taxon>
        <taxon>Lophotrochozoa</taxon>
        <taxon>Annelida</taxon>
        <taxon>Polychaeta</taxon>
        <taxon>Sedentaria</taxon>
        <taxon>Canalipalpata</taxon>
        <taxon>Terebellida</taxon>
        <taxon>Terebelliformia</taxon>
        <taxon>Alvinellidae</taxon>
        <taxon>Paralvinella</taxon>
    </lineage>
</organism>
<accession>A0AAD9N2A5</accession>
<feature type="compositionally biased region" description="Basic and acidic residues" evidence="1">
    <location>
        <begin position="169"/>
        <end position="216"/>
    </location>
</feature>
<evidence type="ECO:0000313" key="3">
    <source>
        <dbReference type="Proteomes" id="UP001208570"/>
    </source>
</evidence>
<feature type="compositionally biased region" description="Basic and acidic residues" evidence="1">
    <location>
        <begin position="120"/>
        <end position="140"/>
    </location>
</feature>
<sequence>MLASPSPFHPQMAAAMHRPETSNPSSLNPAALVGFKPLGADQHNQSDEREEDDVNGSDMESDVGSDNEDINDIDSDKLDASHREILEKLKRQELEEREEIERELKEAQREALIRAQRHEELRAQELRAQEEKDRGERGIDDVVTPLQTEIKMQRPLGLLAQHGLSTKSHPVERDTDREHSDDNEKDSKDLDRTSSSPKEQESGKQGEKDTFDRDRPLPLTIPLPRPDLDFTHPAFLDSRGFSLGPPSHPDSPRSTGTPGLDGSGSTGAQTPAGHHWTFEEQFKQPAVLIAFLWRLAEAVIVNCVLLLASHEHQNMSGVATLSWNISQKLLQKTRVDVGVFLFVCLRARFDDACTTAGRAEDGEEAEETGEGHGDTTLAFPFPLDLCLFELWPTASPIGR</sequence>
<feature type="region of interest" description="Disordered" evidence="1">
    <location>
        <begin position="1"/>
        <end position="81"/>
    </location>
</feature>
<evidence type="ECO:0000313" key="2">
    <source>
        <dbReference type="EMBL" id="KAK2152843.1"/>
    </source>
</evidence>
<gene>
    <name evidence="2" type="ORF">LSH36_316g03004</name>
</gene>
<feature type="compositionally biased region" description="Acidic residues" evidence="1">
    <location>
        <begin position="48"/>
        <end position="73"/>
    </location>
</feature>
<name>A0AAD9N2A5_9ANNE</name>